<organism evidence="1 2">
    <name type="scientific">Dorea formicigenerans ATCC 27755</name>
    <dbReference type="NCBI Taxonomy" id="411461"/>
    <lineage>
        <taxon>Bacteria</taxon>
        <taxon>Bacillati</taxon>
        <taxon>Bacillota</taxon>
        <taxon>Clostridia</taxon>
        <taxon>Lachnospirales</taxon>
        <taxon>Lachnospiraceae</taxon>
        <taxon>Dorea</taxon>
    </lineage>
</organism>
<dbReference type="Proteomes" id="UP000005359">
    <property type="component" value="Unassembled WGS sequence"/>
</dbReference>
<dbReference type="PaxDb" id="411461-DORFOR_00828"/>
<protein>
    <submittedName>
        <fullName evidence="1">Uncharacterized protein</fullName>
    </submittedName>
</protein>
<dbReference type="EMBL" id="AAXA02000010">
    <property type="protein sequence ID" value="EDR47747.1"/>
    <property type="molecule type" value="Genomic_DNA"/>
</dbReference>
<dbReference type="AlphaFoldDB" id="B0G3K3"/>
<reference evidence="1 2" key="2">
    <citation type="submission" date="2007-10" db="EMBL/GenBank/DDBJ databases">
        <authorList>
            <person name="Fulton L."/>
            <person name="Clifton S."/>
            <person name="Fulton B."/>
            <person name="Xu J."/>
            <person name="Minx P."/>
            <person name="Pepin K.H."/>
            <person name="Johnson M."/>
            <person name="Thiruvilangam P."/>
            <person name="Bhonagiri V."/>
            <person name="Nash W.E."/>
            <person name="Wang C."/>
            <person name="Mardis E.R."/>
            <person name="Wilson R.K."/>
        </authorList>
    </citation>
    <scope>NUCLEOTIDE SEQUENCE [LARGE SCALE GENOMIC DNA]</scope>
    <source>
        <strain evidence="1 2">ATCC 27755</strain>
    </source>
</reference>
<proteinExistence type="predicted"/>
<evidence type="ECO:0000313" key="2">
    <source>
        <dbReference type="Proteomes" id="UP000005359"/>
    </source>
</evidence>
<accession>B0G3K3</accession>
<gene>
    <name evidence="1" type="ORF">DORFOR_00828</name>
</gene>
<evidence type="ECO:0000313" key="1">
    <source>
        <dbReference type="EMBL" id="EDR47747.1"/>
    </source>
</evidence>
<name>B0G3K3_9FIRM</name>
<sequence>MEYDTFPSKAESPHHARSRIPLKGKLPILRKERDRFSRFCPAPCVLTLFYKILIFPSTSSRI</sequence>
<comment type="caution">
    <text evidence="1">The sequence shown here is derived from an EMBL/GenBank/DDBJ whole genome shotgun (WGS) entry which is preliminary data.</text>
</comment>
<reference evidence="1 2" key="1">
    <citation type="submission" date="2007-10" db="EMBL/GenBank/DDBJ databases">
        <title>Draft genome sequence of Dorea formicigenerans(ATCC 27755).</title>
        <authorList>
            <person name="Sudarsanam P."/>
            <person name="Ley R."/>
            <person name="Guruge J."/>
            <person name="Turnbaugh P.J."/>
            <person name="Mahowald M."/>
            <person name="Liep D."/>
            <person name="Gordon J."/>
        </authorList>
    </citation>
    <scope>NUCLEOTIDE SEQUENCE [LARGE SCALE GENOMIC DNA]</scope>
    <source>
        <strain evidence="1 2">ATCC 27755</strain>
    </source>
</reference>